<keyword evidence="1 3" id="KW-0732">Signal</keyword>
<dbReference type="SMART" id="SM00062">
    <property type="entry name" value="PBPb"/>
    <property type="match status" value="1"/>
</dbReference>
<dbReference type="AlphaFoldDB" id="K9P7P6"/>
<dbReference type="STRING" id="292564.Cyagr_2016"/>
<keyword evidence="2" id="KW-1133">Transmembrane helix</keyword>
<feature type="chain" id="PRO_5003933633" evidence="3">
    <location>
        <begin position="27"/>
        <end position="375"/>
    </location>
</feature>
<gene>
    <name evidence="5" type="ordered locus">Cyagr_2016</name>
</gene>
<keyword evidence="2" id="KW-0812">Transmembrane</keyword>
<dbReference type="PANTHER" id="PTHR35936">
    <property type="entry name" value="MEMBRANE-BOUND LYTIC MUREIN TRANSGLYCOSYLASE F"/>
    <property type="match status" value="1"/>
</dbReference>
<name>K9P7P6_CYAGP</name>
<dbReference type="KEGG" id="cgc:Cyagr_2016"/>
<dbReference type="PANTHER" id="PTHR35936:SF35">
    <property type="entry name" value="L-CYSTINE-BINDING PROTEIN TCYJ"/>
    <property type="match status" value="1"/>
</dbReference>
<evidence type="ECO:0000313" key="6">
    <source>
        <dbReference type="Proteomes" id="UP000010388"/>
    </source>
</evidence>
<dbReference type="PATRIC" id="fig|292564.3.peg.1916"/>
<feature type="transmembrane region" description="Helical" evidence="2">
    <location>
        <begin position="140"/>
        <end position="163"/>
    </location>
</feature>
<dbReference type="SUPFAM" id="SSF53850">
    <property type="entry name" value="Periplasmic binding protein-like II"/>
    <property type="match status" value="1"/>
</dbReference>
<evidence type="ECO:0000256" key="1">
    <source>
        <dbReference type="ARBA" id="ARBA00022729"/>
    </source>
</evidence>
<evidence type="ECO:0000259" key="4">
    <source>
        <dbReference type="SMART" id="SM00062"/>
    </source>
</evidence>
<dbReference type="Proteomes" id="UP000010388">
    <property type="component" value="Chromosome"/>
</dbReference>
<dbReference type="RefSeq" id="WP_015109585.1">
    <property type="nucleotide sequence ID" value="NC_019675.1"/>
</dbReference>
<dbReference type="Gene3D" id="3.40.190.10">
    <property type="entry name" value="Periplasmic binding protein-like II"/>
    <property type="match status" value="3"/>
</dbReference>
<dbReference type="InterPro" id="IPR001638">
    <property type="entry name" value="Solute-binding_3/MltF_N"/>
</dbReference>
<evidence type="ECO:0000256" key="2">
    <source>
        <dbReference type="SAM" id="Phobius"/>
    </source>
</evidence>
<proteinExistence type="predicted"/>
<evidence type="ECO:0000256" key="3">
    <source>
        <dbReference type="SAM" id="SignalP"/>
    </source>
</evidence>
<protein>
    <submittedName>
        <fullName evidence="5">Periplasmic component of amino acid ABC-type transporter/signal transduction system</fullName>
    </submittedName>
</protein>
<dbReference type="HOGENOM" id="CLU_690639_0_0_3"/>
<organism evidence="5 6">
    <name type="scientific">Cyanobium gracile (strain ATCC 27147 / PCC 6307)</name>
    <dbReference type="NCBI Taxonomy" id="292564"/>
    <lineage>
        <taxon>Bacteria</taxon>
        <taxon>Bacillati</taxon>
        <taxon>Cyanobacteriota</taxon>
        <taxon>Cyanophyceae</taxon>
        <taxon>Synechococcales</taxon>
        <taxon>Prochlorococcaceae</taxon>
        <taxon>Cyanobium</taxon>
    </lineage>
</organism>
<evidence type="ECO:0000313" key="5">
    <source>
        <dbReference type="EMBL" id="AFY29140.1"/>
    </source>
</evidence>
<sequence length="375" mass="40049">MKRLSWGLAPTLALVLAIALPGAAAAAPVLRVGLVDGSPPCSYREAGVWRGLAVDLWNRVATLEEIPYVVSQWPSVRQMLEASREGKVDVAVGCINVSPDRLERYRFSLPFQEDGLAVMVVKSRLDLGRSFLSALLTPTLLQLLGSYLLAIAVLTGITLRLEVRHHPATDGRRNSLRHVSKVFQVLATGPGSNTIVTTTRGNGVVILAYLVRIVSASLLVGYLTVNVAGEVQGRASGDIRSPADLRGRRVGVRSGTVSESLLKELNTTSTGPKATIVPLASIGEGGALQAERRIDALLGDNLQLSYLLLQEEAMGFLPSLALEGIRPESQAFAYAPALPEATANRIDQAISALKRSGVVSELRQQATTRGNPQAR</sequence>
<reference evidence="6" key="1">
    <citation type="journal article" date="2013" name="Proc. Natl. Acad. Sci. U.S.A.">
        <title>Improving the coverage of the cyanobacterial phylum using diversity-driven genome sequencing.</title>
        <authorList>
            <person name="Shih P.M."/>
            <person name="Wu D."/>
            <person name="Latifi A."/>
            <person name="Axen S.D."/>
            <person name="Fewer D.P."/>
            <person name="Talla E."/>
            <person name="Calteau A."/>
            <person name="Cai F."/>
            <person name="Tandeau de Marsac N."/>
            <person name="Rippka R."/>
            <person name="Herdman M."/>
            <person name="Sivonen K."/>
            <person name="Coursin T."/>
            <person name="Laurent T."/>
            <person name="Goodwin L."/>
            <person name="Nolan M."/>
            <person name="Davenport K.W."/>
            <person name="Han C.S."/>
            <person name="Rubin E.M."/>
            <person name="Eisen J.A."/>
            <person name="Woyke T."/>
            <person name="Gugger M."/>
            <person name="Kerfeld C.A."/>
        </authorList>
    </citation>
    <scope>NUCLEOTIDE SEQUENCE [LARGE SCALE GENOMIC DNA]</scope>
    <source>
        <strain evidence="6">ATCC 27147 / PCC 6307</strain>
    </source>
</reference>
<accession>K9P7P6</accession>
<keyword evidence="2" id="KW-0472">Membrane</keyword>
<feature type="domain" description="Solute-binding protein family 3/N-terminal" evidence="4">
    <location>
        <begin position="29"/>
        <end position="370"/>
    </location>
</feature>
<dbReference type="EMBL" id="CP003495">
    <property type="protein sequence ID" value="AFY29140.1"/>
    <property type="molecule type" value="Genomic_DNA"/>
</dbReference>
<dbReference type="Pfam" id="PF00497">
    <property type="entry name" value="SBP_bac_3"/>
    <property type="match status" value="1"/>
</dbReference>
<dbReference type="OrthoDB" id="550566at2"/>
<dbReference type="eggNOG" id="COG0834">
    <property type="taxonomic scope" value="Bacteria"/>
</dbReference>
<feature type="signal peptide" evidence="3">
    <location>
        <begin position="1"/>
        <end position="26"/>
    </location>
</feature>